<evidence type="ECO:0000313" key="3">
    <source>
        <dbReference type="Proteomes" id="UP001501495"/>
    </source>
</evidence>
<dbReference type="Pfam" id="PF03009">
    <property type="entry name" value="GDPD"/>
    <property type="match status" value="1"/>
</dbReference>
<dbReference type="Proteomes" id="UP001501495">
    <property type="component" value="Unassembled WGS sequence"/>
</dbReference>
<keyword evidence="3" id="KW-1185">Reference proteome</keyword>
<protein>
    <submittedName>
        <fullName evidence="2">Glycerophosphodiester phosphodiesterase</fullName>
    </submittedName>
</protein>
<dbReference type="Gene3D" id="3.20.20.190">
    <property type="entry name" value="Phosphatidylinositol (PI) phosphodiesterase"/>
    <property type="match status" value="1"/>
</dbReference>
<feature type="domain" description="GP-PDE" evidence="1">
    <location>
        <begin position="22"/>
        <end position="265"/>
    </location>
</feature>
<name>A0ABP7XWX8_9ACTN</name>
<evidence type="ECO:0000313" key="2">
    <source>
        <dbReference type="EMBL" id="GAA4126369.1"/>
    </source>
</evidence>
<comment type="caution">
    <text evidence="2">The sequence shown here is derived from an EMBL/GenBank/DDBJ whole genome shotgun (WGS) entry which is preliminary data.</text>
</comment>
<accession>A0ABP7XWX8</accession>
<dbReference type="PROSITE" id="PS51704">
    <property type="entry name" value="GP_PDE"/>
    <property type="match status" value="1"/>
</dbReference>
<dbReference type="PANTHER" id="PTHR43805">
    <property type="entry name" value="GLYCEROPHOSPHORYL DIESTER PHOSPHODIESTERASE"/>
    <property type="match status" value="1"/>
</dbReference>
<evidence type="ECO:0000259" key="1">
    <source>
        <dbReference type="PROSITE" id="PS51704"/>
    </source>
</evidence>
<dbReference type="InterPro" id="IPR017946">
    <property type="entry name" value="PLC-like_Pdiesterase_TIM-brl"/>
</dbReference>
<dbReference type="EMBL" id="BAAAZH010000028">
    <property type="protein sequence ID" value="GAA4126369.1"/>
    <property type="molecule type" value="Genomic_DNA"/>
</dbReference>
<sequence>MTTSPVTGHRYLDRVHEQPGSVLAFAHRGGAEHPEIRGLENTLHAFRHAYGLGYRWFETDVHLSADGELVAFHDTRLDRVTDGSGALADLPLAAIRAARVGGREPVPTLAELVEAFPDVQFNIDIKAEGATGPLARFLLDRELGERVMVGAFSPRRLGRFRQLTRGAIPTSAHPGEVAAFVTAPTLRVGRSLLRGRVAALQVPHHHLFHGRRVEVVTDRLVRRAHDAGLHVHVWTIDDPAEMHQLLDLGVDGIMTDRTDLLRDVLIERGRWWSA</sequence>
<reference evidence="3" key="1">
    <citation type="journal article" date="2019" name="Int. J. Syst. Evol. Microbiol.">
        <title>The Global Catalogue of Microorganisms (GCM) 10K type strain sequencing project: providing services to taxonomists for standard genome sequencing and annotation.</title>
        <authorList>
            <consortium name="The Broad Institute Genomics Platform"/>
            <consortium name="The Broad Institute Genome Sequencing Center for Infectious Disease"/>
            <person name="Wu L."/>
            <person name="Ma J."/>
        </authorList>
    </citation>
    <scope>NUCLEOTIDE SEQUENCE [LARGE SCALE GENOMIC DNA]</scope>
    <source>
        <strain evidence="3">JCM 16703</strain>
    </source>
</reference>
<dbReference type="RefSeq" id="WP_344734849.1">
    <property type="nucleotide sequence ID" value="NZ_BAAAZH010000028.1"/>
</dbReference>
<dbReference type="InterPro" id="IPR030395">
    <property type="entry name" value="GP_PDE_dom"/>
</dbReference>
<dbReference type="PANTHER" id="PTHR43805:SF1">
    <property type="entry name" value="GP-PDE DOMAIN-CONTAINING PROTEIN"/>
    <property type="match status" value="1"/>
</dbReference>
<proteinExistence type="predicted"/>
<gene>
    <name evidence="2" type="ORF">GCM10022215_35860</name>
</gene>
<organism evidence="2 3">
    <name type="scientific">Nocardioides fonticola</name>
    <dbReference type="NCBI Taxonomy" id="450363"/>
    <lineage>
        <taxon>Bacteria</taxon>
        <taxon>Bacillati</taxon>
        <taxon>Actinomycetota</taxon>
        <taxon>Actinomycetes</taxon>
        <taxon>Propionibacteriales</taxon>
        <taxon>Nocardioidaceae</taxon>
        <taxon>Nocardioides</taxon>
    </lineage>
</organism>
<dbReference type="SUPFAM" id="SSF51695">
    <property type="entry name" value="PLC-like phosphodiesterases"/>
    <property type="match status" value="1"/>
</dbReference>
<dbReference type="CDD" id="cd08561">
    <property type="entry name" value="GDPD_cytoplasmic_ScUgpQ2_like"/>
    <property type="match status" value="1"/>
</dbReference>